<feature type="transmembrane region" description="Helical" evidence="13">
    <location>
        <begin position="13"/>
        <end position="31"/>
    </location>
</feature>
<dbReference type="Proteomes" id="UP001464891">
    <property type="component" value="Unassembled WGS sequence"/>
</dbReference>
<feature type="domain" description="Histidine kinase" evidence="14">
    <location>
        <begin position="617"/>
        <end position="872"/>
    </location>
</feature>
<evidence type="ECO:0000256" key="3">
    <source>
        <dbReference type="ARBA" id="ARBA00012438"/>
    </source>
</evidence>
<keyword evidence="8" id="KW-0418">Kinase</keyword>
<comment type="catalytic activity">
    <reaction evidence="1">
        <text>ATP + protein L-histidine = ADP + protein N-phospho-L-histidine.</text>
        <dbReference type="EC" id="2.7.13.3"/>
    </reaction>
</comment>
<dbReference type="PANTHER" id="PTHR43065">
    <property type="entry name" value="SENSOR HISTIDINE KINASE"/>
    <property type="match status" value="1"/>
</dbReference>
<evidence type="ECO:0000256" key="6">
    <source>
        <dbReference type="ARBA" id="ARBA00022679"/>
    </source>
</evidence>
<dbReference type="Gene3D" id="3.30.565.10">
    <property type="entry name" value="Histidine kinase-like ATPase, C-terminal domain"/>
    <property type="match status" value="1"/>
</dbReference>
<dbReference type="EMBL" id="JAMPKM010000002">
    <property type="protein sequence ID" value="MEP0816529.1"/>
    <property type="molecule type" value="Genomic_DNA"/>
</dbReference>
<gene>
    <name evidence="16" type="ORF">NC998_05415</name>
</gene>
<dbReference type="CDD" id="cd18773">
    <property type="entry name" value="PDC1_HK_sensor"/>
    <property type="match status" value="1"/>
</dbReference>
<dbReference type="InterPro" id="IPR029151">
    <property type="entry name" value="Sensor-like_sf"/>
</dbReference>
<keyword evidence="16" id="KW-0067">ATP-binding</keyword>
<keyword evidence="4" id="KW-1003">Cell membrane</keyword>
<dbReference type="InterPro" id="IPR005467">
    <property type="entry name" value="His_kinase_dom"/>
</dbReference>
<dbReference type="SUPFAM" id="SSF103190">
    <property type="entry name" value="Sensory domain-like"/>
    <property type="match status" value="1"/>
</dbReference>
<protein>
    <recommendedName>
        <fullName evidence="3">histidine kinase</fullName>
        <ecNumber evidence="3">2.7.13.3</ecNumber>
    </recommendedName>
</protein>
<dbReference type="Pfam" id="PF00672">
    <property type="entry name" value="HAMP"/>
    <property type="match status" value="1"/>
</dbReference>
<keyword evidence="12" id="KW-0175">Coiled coil</keyword>
<evidence type="ECO:0000256" key="1">
    <source>
        <dbReference type="ARBA" id="ARBA00000085"/>
    </source>
</evidence>
<evidence type="ECO:0000256" key="4">
    <source>
        <dbReference type="ARBA" id="ARBA00022475"/>
    </source>
</evidence>
<dbReference type="Gene3D" id="6.10.340.10">
    <property type="match status" value="1"/>
</dbReference>
<keyword evidence="6" id="KW-0808">Transferase</keyword>
<dbReference type="SUPFAM" id="SSF47384">
    <property type="entry name" value="Homodimeric domain of signal transducing histidine kinase"/>
    <property type="match status" value="1"/>
</dbReference>
<dbReference type="CDD" id="cd06225">
    <property type="entry name" value="HAMP"/>
    <property type="match status" value="1"/>
</dbReference>
<keyword evidence="16" id="KW-0547">Nucleotide-binding</keyword>
<evidence type="ECO:0000256" key="7">
    <source>
        <dbReference type="ARBA" id="ARBA00022692"/>
    </source>
</evidence>
<dbReference type="PRINTS" id="PR00344">
    <property type="entry name" value="BCTRLSENSOR"/>
</dbReference>
<dbReference type="SMART" id="SM00304">
    <property type="entry name" value="HAMP"/>
    <property type="match status" value="1"/>
</dbReference>
<dbReference type="InterPro" id="IPR036890">
    <property type="entry name" value="HATPase_C_sf"/>
</dbReference>
<dbReference type="Gene3D" id="3.30.450.20">
    <property type="entry name" value="PAS domain"/>
    <property type="match status" value="1"/>
</dbReference>
<dbReference type="SUPFAM" id="SSF55781">
    <property type="entry name" value="GAF domain-like"/>
    <property type="match status" value="1"/>
</dbReference>
<dbReference type="SMART" id="SM00388">
    <property type="entry name" value="HisKA"/>
    <property type="match status" value="1"/>
</dbReference>
<dbReference type="EC" id="2.7.13.3" evidence="3"/>
<dbReference type="Gene3D" id="3.30.450.40">
    <property type="match status" value="1"/>
</dbReference>
<dbReference type="CDD" id="cd00082">
    <property type="entry name" value="HisKA"/>
    <property type="match status" value="1"/>
</dbReference>
<accession>A0ABV0J4E6</accession>
<evidence type="ECO:0000256" key="2">
    <source>
        <dbReference type="ARBA" id="ARBA00004651"/>
    </source>
</evidence>
<organism evidence="16 17">
    <name type="scientific">Trichocoleus desertorum GB2-A4</name>
    <dbReference type="NCBI Taxonomy" id="2933944"/>
    <lineage>
        <taxon>Bacteria</taxon>
        <taxon>Bacillati</taxon>
        <taxon>Cyanobacteriota</taxon>
        <taxon>Cyanophyceae</taxon>
        <taxon>Leptolyngbyales</taxon>
        <taxon>Trichocoleusaceae</taxon>
        <taxon>Trichocoleus</taxon>
    </lineage>
</organism>
<dbReference type="Pfam" id="PF02743">
    <property type="entry name" value="dCache_1"/>
    <property type="match status" value="1"/>
</dbReference>
<keyword evidence="5" id="KW-0597">Phosphoprotein</keyword>
<comment type="caution">
    <text evidence="16">The sequence shown here is derived from an EMBL/GenBank/DDBJ whole genome shotgun (WGS) entry which is preliminary data.</text>
</comment>
<dbReference type="RefSeq" id="WP_190433942.1">
    <property type="nucleotide sequence ID" value="NZ_JAMPKM010000002.1"/>
</dbReference>
<keyword evidence="10" id="KW-0902">Two-component regulatory system</keyword>
<comment type="subcellular location">
    <subcellularLocation>
        <location evidence="2">Cell membrane</location>
        <topology evidence="2">Multi-pass membrane protein</topology>
    </subcellularLocation>
</comment>
<evidence type="ECO:0000256" key="13">
    <source>
        <dbReference type="SAM" id="Phobius"/>
    </source>
</evidence>
<dbReference type="InterPro" id="IPR003594">
    <property type="entry name" value="HATPase_dom"/>
</dbReference>
<evidence type="ECO:0000313" key="16">
    <source>
        <dbReference type="EMBL" id="MEP0816529.1"/>
    </source>
</evidence>
<evidence type="ECO:0000259" key="15">
    <source>
        <dbReference type="PROSITE" id="PS50885"/>
    </source>
</evidence>
<dbReference type="Pfam" id="PF13185">
    <property type="entry name" value="GAF_2"/>
    <property type="match status" value="1"/>
</dbReference>
<dbReference type="PROSITE" id="PS50885">
    <property type="entry name" value="HAMP"/>
    <property type="match status" value="1"/>
</dbReference>
<evidence type="ECO:0000256" key="5">
    <source>
        <dbReference type="ARBA" id="ARBA00022553"/>
    </source>
</evidence>
<dbReference type="InterPro" id="IPR003661">
    <property type="entry name" value="HisK_dim/P_dom"/>
</dbReference>
<dbReference type="InterPro" id="IPR003660">
    <property type="entry name" value="HAMP_dom"/>
</dbReference>
<dbReference type="InterPro" id="IPR029016">
    <property type="entry name" value="GAF-like_dom_sf"/>
</dbReference>
<proteinExistence type="predicted"/>
<feature type="transmembrane region" description="Helical" evidence="13">
    <location>
        <begin position="326"/>
        <end position="345"/>
    </location>
</feature>
<dbReference type="SUPFAM" id="SSF158472">
    <property type="entry name" value="HAMP domain-like"/>
    <property type="match status" value="1"/>
</dbReference>
<reference evidence="16 17" key="1">
    <citation type="submission" date="2022-04" db="EMBL/GenBank/DDBJ databases">
        <title>Positive selection, recombination, and allopatry shape intraspecific diversity of widespread and dominant cyanobacteria.</title>
        <authorList>
            <person name="Wei J."/>
            <person name="Shu W."/>
            <person name="Hu C."/>
        </authorList>
    </citation>
    <scope>NUCLEOTIDE SEQUENCE [LARGE SCALE GENOMIC DNA]</scope>
    <source>
        <strain evidence="16 17">GB2-A4</strain>
    </source>
</reference>
<dbReference type="InterPro" id="IPR033479">
    <property type="entry name" value="dCache_1"/>
</dbReference>
<dbReference type="InterPro" id="IPR004358">
    <property type="entry name" value="Sig_transdc_His_kin-like_C"/>
</dbReference>
<dbReference type="SMART" id="SM00065">
    <property type="entry name" value="GAF"/>
    <property type="match status" value="1"/>
</dbReference>
<dbReference type="SMART" id="SM00387">
    <property type="entry name" value="HATPase_c"/>
    <property type="match status" value="1"/>
</dbReference>
<dbReference type="PROSITE" id="PS50109">
    <property type="entry name" value="HIS_KIN"/>
    <property type="match status" value="1"/>
</dbReference>
<dbReference type="Gene3D" id="1.10.287.130">
    <property type="match status" value="1"/>
</dbReference>
<dbReference type="InterPro" id="IPR003018">
    <property type="entry name" value="GAF"/>
</dbReference>
<dbReference type="InterPro" id="IPR036097">
    <property type="entry name" value="HisK_dim/P_sf"/>
</dbReference>
<dbReference type="PANTHER" id="PTHR43065:SF50">
    <property type="entry name" value="HISTIDINE KINASE"/>
    <property type="match status" value="1"/>
</dbReference>
<dbReference type="GO" id="GO:0005524">
    <property type="term" value="F:ATP binding"/>
    <property type="evidence" value="ECO:0007669"/>
    <property type="project" value="UniProtKB-KW"/>
</dbReference>
<keyword evidence="9 13" id="KW-1133">Transmembrane helix</keyword>
<evidence type="ECO:0000259" key="14">
    <source>
        <dbReference type="PROSITE" id="PS50109"/>
    </source>
</evidence>
<evidence type="ECO:0000256" key="10">
    <source>
        <dbReference type="ARBA" id="ARBA00023012"/>
    </source>
</evidence>
<evidence type="ECO:0000256" key="12">
    <source>
        <dbReference type="SAM" id="Coils"/>
    </source>
</evidence>
<name>A0ABV0J4E6_9CYAN</name>
<feature type="coiled-coil region" evidence="12">
    <location>
        <begin position="567"/>
        <end position="608"/>
    </location>
</feature>
<sequence length="873" mass="95149">MNFLKFSTLRSKLIFSLLGVALLPILILALLNQRSTQKALTNNANLALLGAASQTALSLDSFIKTNLDAVRVEAQLPILAKYLSLPAVQRTAMRTEVETTLLALGRKDTLNILSYALLDAQGQNVIDTYTVNIGTSETDRPYFQQPFKTGLPYVSPIQYSAGDRVASLYFTSPIRDALGKTIGILRVRYNANAIQRLVAQNSALVAGGKGSFAILLDENQIRLAQGYAPELVFKSVTPLPAAKVKALQAAGRLPQGTPAELATNLPAFEQGLKNTNQSAFFTTPLAVNSDELNSAAVTKLKTQPWSVVFVESQSLFLGPIQAQIRATLLLAIAIAVLVAAAAITLSELLTKPLIGLTSIVTSFTAGDLKARSTIQTEDEIGVLAGSFNQMAEQVGKLLQNLEERTQELEVSQQVTGAVTELSRVVLDPKRLLREAIALMQSRFHLHYIQIYLLNPEQQILYKEVESSQEDITRLGQPTRIALDDDESLIATAARTQEIICVDQAHSNPEVKGVYSATLGSEVVVPLVTRGSLLGVLNIEDKQSDRFSPMDLETFNTLAGQIATALDNARLFAEVQKTSAELQEKAQELEQTLRELQQTQAQVVQSEKMSSLGQLVAGIAHEINNPVNFIYGNLNYAGEYIQDLTGVLKLYQRQFPHPTPEIAEEIEAIDLDFLLADLPKLLASMKVGADRIQKIVLSLRNFSRMDEAEMKAVDIHEGIDSTLMILQNRLKAKSDRPEIAVVKDCGNLPLVECYAGQLNQVFMNLLTNAIDALEDGQTPASEPPQTPTIAIHTRQLGSQSVEIRIADNGPGIAKADQRRLFDPFFTTKPIGKGTGLGLSISYQIVTDKHGGVLHCNSAPGKGTEFLIEIPLRQT</sequence>
<evidence type="ECO:0000313" key="17">
    <source>
        <dbReference type="Proteomes" id="UP001464891"/>
    </source>
</evidence>
<keyword evidence="11 13" id="KW-0472">Membrane</keyword>
<dbReference type="Pfam" id="PF02518">
    <property type="entry name" value="HATPase_c"/>
    <property type="match status" value="1"/>
</dbReference>
<evidence type="ECO:0000256" key="8">
    <source>
        <dbReference type="ARBA" id="ARBA00022777"/>
    </source>
</evidence>
<evidence type="ECO:0000256" key="11">
    <source>
        <dbReference type="ARBA" id="ARBA00023136"/>
    </source>
</evidence>
<keyword evidence="17" id="KW-1185">Reference proteome</keyword>
<evidence type="ECO:0000256" key="9">
    <source>
        <dbReference type="ARBA" id="ARBA00022989"/>
    </source>
</evidence>
<dbReference type="SUPFAM" id="SSF55874">
    <property type="entry name" value="ATPase domain of HSP90 chaperone/DNA topoisomerase II/histidine kinase"/>
    <property type="match status" value="1"/>
</dbReference>
<feature type="domain" description="HAMP" evidence="15">
    <location>
        <begin position="347"/>
        <end position="399"/>
    </location>
</feature>
<keyword evidence="7 13" id="KW-0812">Transmembrane</keyword>